<dbReference type="InterPro" id="IPR048270">
    <property type="entry name" value="PNMA_C"/>
</dbReference>
<evidence type="ECO:0000256" key="1">
    <source>
        <dbReference type="PROSITE-ProRule" id="PRU00047"/>
    </source>
</evidence>
<dbReference type="GO" id="GO:0008270">
    <property type="term" value="F:zinc ion binding"/>
    <property type="evidence" value="ECO:0007669"/>
    <property type="project" value="UniProtKB-KW"/>
</dbReference>
<dbReference type="Pfam" id="PF14893">
    <property type="entry name" value="PNMA"/>
    <property type="match status" value="1"/>
</dbReference>
<dbReference type="PROSITE" id="PS50158">
    <property type="entry name" value="ZF_CCHC"/>
    <property type="match status" value="1"/>
</dbReference>
<evidence type="ECO:0000313" key="4">
    <source>
        <dbReference type="Proteomes" id="UP000265080"/>
    </source>
</evidence>
<dbReference type="Proteomes" id="UP000265080">
    <property type="component" value="Chromosome 6"/>
</dbReference>
<evidence type="ECO:0000313" key="3">
    <source>
        <dbReference type="Ensembl" id="ENSAPEP00000031653.1"/>
    </source>
</evidence>
<proteinExistence type="predicted"/>
<sequence length="447" mass="49790">MESHTVLVGEMKNWCRGEGLQEDHALMVIVPETTEITAIEEALGAIKVLGRVHVRGRMFSAKLGGMMVLCESKEKINADSVPPEVHPGEGQEAWPIVIISERAVTDDDFSVKVTSLLQAEGKTVEDVQALFPGQSPAPSSTEAILRAVGDLLDKAAKPAAESGSYRRLRIFSGTLPTPAGEESFDHWSEQANLMVAESDCPEKEKRRRIMESVKGPAMEILKAVRLSDPDVSPERCIEALESAFGTAESGDDLYFSFRLMQQQSGEKLSDFLRRLERSLTKVVQRGGLPASQIDRARVEQLLRGAVTSDLMLIRLRLRERKTSPPNFLELLSEIRSEEEYEASPESEVAALKKQVKRLQQKLNNKRTNIDTPAAVMAVETSRPDQNTSRRFCNDPDEYFCYKCGEPGHIAGQCRNPENPNKVIRKLIQSLKKAKDESRTGVYPWNQA</sequence>
<dbReference type="GeneTree" id="ENSGT01030000234522"/>
<dbReference type="AlphaFoldDB" id="A0A3P8U8J1"/>
<name>A0A3P8U8J1_AMPPE</name>
<keyword evidence="1" id="KW-0863">Zinc-finger</keyword>
<organism evidence="3 4">
    <name type="scientific">Amphiprion percula</name>
    <name type="common">Orange clownfish</name>
    <name type="synonym">Lutjanus percula</name>
    <dbReference type="NCBI Taxonomy" id="161767"/>
    <lineage>
        <taxon>Eukaryota</taxon>
        <taxon>Metazoa</taxon>
        <taxon>Chordata</taxon>
        <taxon>Craniata</taxon>
        <taxon>Vertebrata</taxon>
        <taxon>Euteleostomi</taxon>
        <taxon>Actinopterygii</taxon>
        <taxon>Neopterygii</taxon>
        <taxon>Teleostei</taxon>
        <taxon>Neoteleostei</taxon>
        <taxon>Acanthomorphata</taxon>
        <taxon>Ovalentaria</taxon>
        <taxon>Pomacentridae</taxon>
        <taxon>Amphiprion</taxon>
    </lineage>
</organism>
<dbReference type="GO" id="GO:0003676">
    <property type="term" value="F:nucleic acid binding"/>
    <property type="evidence" value="ECO:0007669"/>
    <property type="project" value="InterPro"/>
</dbReference>
<dbReference type="PANTHER" id="PTHR23095">
    <property type="entry name" value="PARANEOPLASTIC ANTIGEN"/>
    <property type="match status" value="1"/>
</dbReference>
<dbReference type="SMART" id="SM00343">
    <property type="entry name" value="ZnF_C2HC"/>
    <property type="match status" value="1"/>
</dbReference>
<protein>
    <recommendedName>
        <fullName evidence="2">CCHC-type domain-containing protein</fullName>
    </recommendedName>
</protein>
<evidence type="ECO:0000259" key="2">
    <source>
        <dbReference type="PROSITE" id="PS50158"/>
    </source>
</evidence>
<reference evidence="3 4" key="1">
    <citation type="submission" date="2018-03" db="EMBL/GenBank/DDBJ databases">
        <title>Finding Nemo's genes: A chromosome-scale reference assembly of the genome of the orange clownfish Amphiprion percula.</title>
        <authorList>
            <person name="Lehmann R."/>
        </authorList>
    </citation>
    <scope>NUCLEOTIDE SEQUENCE</scope>
</reference>
<dbReference type="PANTHER" id="PTHR23095:SF51">
    <property type="entry name" value="PARANEOPLASTIC ANTIGEN MA1 HOMOLOG-RELATED"/>
    <property type="match status" value="1"/>
</dbReference>
<dbReference type="Ensembl" id="ENSAPET00000032487.1">
    <property type="protein sequence ID" value="ENSAPEP00000031653.1"/>
    <property type="gene ID" value="ENSAPEG00000022462.1"/>
</dbReference>
<dbReference type="InterPro" id="IPR026523">
    <property type="entry name" value="PNMA"/>
</dbReference>
<dbReference type="OMA" id="FHTTQMM"/>
<dbReference type="InterPro" id="IPR036875">
    <property type="entry name" value="Znf_CCHC_sf"/>
</dbReference>
<dbReference type="SUPFAM" id="SSF57756">
    <property type="entry name" value="Retrovirus zinc finger-like domains"/>
    <property type="match status" value="1"/>
</dbReference>
<reference evidence="3" key="3">
    <citation type="submission" date="2025-09" db="UniProtKB">
        <authorList>
            <consortium name="Ensembl"/>
        </authorList>
    </citation>
    <scope>IDENTIFICATION</scope>
</reference>
<accession>A0A3P8U8J1</accession>
<keyword evidence="1" id="KW-0479">Metal-binding</keyword>
<dbReference type="InterPro" id="IPR001878">
    <property type="entry name" value="Znf_CCHC"/>
</dbReference>
<keyword evidence="4" id="KW-1185">Reference proteome</keyword>
<dbReference type="STRING" id="161767.ENSAPEP00000031653"/>
<reference evidence="3" key="2">
    <citation type="submission" date="2025-08" db="UniProtKB">
        <authorList>
            <consortium name="Ensembl"/>
        </authorList>
    </citation>
    <scope>IDENTIFICATION</scope>
</reference>
<dbReference type="InterPro" id="IPR048271">
    <property type="entry name" value="PNMA_N"/>
</dbReference>
<dbReference type="Pfam" id="PF00098">
    <property type="entry name" value="zf-CCHC"/>
    <property type="match status" value="1"/>
</dbReference>
<feature type="domain" description="CCHC-type" evidence="2">
    <location>
        <begin position="400"/>
        <end position="415"/>
    </location>
</feature>
<dbReference type="Gene3D" id="4.10.60.10">
    <property type="entry name" value="Zinc finger, CCHC-type"/>
    <property type="match status" value="1"/>
</dbReference>
<dbReference type="Pfam" id="PF20846">
    <property type="entry name" value="PNMA_N"/>
    <property type="match status" value="1"/>
</dbReference>
<keyword evidence="1" id="KW-0862">Zinc</keyword>